<comment type="caution">
    <text evidence="1">The sequence shown here is derived from an EMBL/GenBank/DDBJ whole genome shotgun (WGS) entry which is preliminary data.</text>
</comment>
<name>A0AAV4HFH0_9GAST</name>
<keyword evidence="2" id="KW-1185">Reference proteome</keyword>
<reference evidence="1 2" key="1">
    <citation type="journal article" date="2021" name="Elife">
        <title>Chloroplast acquisition without the gene transfer in kleptoplastic sea slugs, Plakobranchus ocellatus.</title>
        <authorList>
            <person name="Maeda T."/>
            <person name="Takahashi S."/>
            <person name="Yoshida T."/>
            <person name="Shimamura S."/>
            <person name="Takaki Y."/>
            <person name="Nagai Y."/>
            <person name="Toyoda A."/>
            <person name="Suzuki Y."/>
            <person name="Arimoto A."/>
            <person name="Ishii H."/>
            <person name="Satoh N."/>
            <person name="Nishiyama T."/>
            <person name="Hasebe M."/>
            <person name="Maruyama T."/>
            <person name="Minagawa J."/>
            <person name="Obokata J."/>
            <person name="Shigenobu S."/>
        </authorList>
    </citation>
    <scope>NUCLEOTIDE SEQUENCE [LARGE SCALE GENOMIC DNA]</scope>
</reference>
<dbReference type="Proteomes" id="UP000762676">
    <property type="component" value="Unassembled WGS sequence"/>
</dbReference>
<accession>A0AAV4HFH0</accession>
<evidence type="ECO:0000313" key="1">
    <source>
        <dbReference type="EMBL" id="GFR95778.1"/>
    </source>
</evidence>
<protein>
    <submittedName>
        <fullName evidence="1">Uncharacterized protein</fullName>
    </submittedName>
</protein>
<proteinExistence type="predicted"/>
<evidence type="ECO:0000313" key="2">
    <source>
        <dbReference type="Proteomes" id="UP000762676"/>
    </source>
</evidence>
<dbReference type="AlphaFoldDB" id="A0AAV4HFH0"/>
<sequence>MCSPHGKTLRDFHTSPEIGCRPEFSASRHRTLHSAPFVANISLGQRLPWPPSPLVNISRNQNLPWTQFPVTTITWSISPVTTISLSQHLP</sequence>
<gene>
    <name evidence="1" type="ORF">ElyMa_004437200</name>
</gene>
<dbReference type="EMBL" id="BMAT01008949">
    <property type="protein sequence ID" value="GFR95778.1"/>
    <property type="molecule type" value="Genomic_DNA"/>
</dbReference>
<organism evidence="1 2">
    <name type="scientific">Elysia marginata</name>
    <dbReference type="NCBI Taxonomy" id="1093978"/>
    <lineage>
        <taxon>Eukaryota</taxon>
        <taxon>Metazoa</taxon>
        <taxon>Spiralia</taxon>
        <taxon>Lophotrochozoa</taxon>
        <taxon>Mollusca</taxon>
        <taxon>Gastropoda</taxon>
        <taxon>Heterobranchia</taxon>
        <taxon>Euthyneura</taxon>
        <taxon>Panpulmonata</taxon>
        <taxon>Sacoglossa</taxon>
        <taxon>Placobranchoidea</taxon>
        <taxon>Plakobranchidae</taxon>
        <taxon>Elysia</taxon>
    </lineage>
</organism>